<dbReference type="CDD" id="cd00028">
    <property type="entry name" value="B_lectin"/>
    <property type="match status" value="1"/>
</dbReference>
<keyword evidence="3" id="KW-1185">Reference proteome</keyword>
<dbReference type="EMBL" id="JACMSC010000018">
    <property type="protein sequence ID" value="KAG6476862.1"/>
    <property type="molecule type" value="Genomic_DNA"/>
</dbReference>
<reference evidence="2 3" key="1">
    <citation type="submission" date="2020-08" db="EMBL/GenBank/DDBJ databases">
        <title>Plant Genome Project.</title>
        <authorList>
            <person name="Zhang R.-G."/>
        </authorList>
    </citation>
    <scope>NUCLEOTIDE SEQUENCE [LARGE SCALE GENOMIC DNA]</scope>
    <source>
        <tissue evidence="2">Rhizome</tissue>
    </source>
</reference>
<dbReference type="Gene3D" id="2.90.10.10">
    <property type="entry name" value="Bulb-type lectin domain"/>
    <property type="match status" value="1"/>
</dbReference>
<dbReference type="InterPro" id="IPR001480">
    <property type="entry name" value="Bulb-type_lectin_dom"/>
</dbReference>
<accession>A0A8J5F136</accession>
<dbReference type="InterPro" id="IPR036426">
    <property type="entry name" value="Bulb-type_lectin_dom_sf"/>
</dbReference>
<gene>
    <name evidence="2" type="ORF">ZIOFF_066110</name>
</gene>
<feature type="domain" description="Bulb-type lectin" evidence="1">
    <location>
        <begin position="3"/>
        <end position="112"/>
    </location>
</feature>
<dbReference type="SUPFAM" id="SSF51110">
    <property type="entry name" value="alpha-D-mannose-specific plant lectins"/>
    <property type="match status" value="1"/>
</dbReference>
<organism evidence="2 3">
    <name type="scientific">Zingiber officinale</name>
    <name type="common">Ginger</name>
    <name type="synonym">Amomum zingiber</name>
    <dbReference type="NCBI Taxonomy" id="94328"/>
    <lineage>
        <taxon>Eukaryota</taxon>
        <taxon>Viridiplantae</taxon>
        <taxon>Streptophyta</taxon>
        <taxon>Embryophyta</taxon>
        <taxon>Tracheophyta</taxon>
        <taxon>Spermatophyta</taxon>
        <taxon>Magnoliopsida</taxon>
        <taxon>Liliopsida</taxon>
        <taxon>Zingiberales</taxon>
        <taxon>Zingiberaceae</taxon>
        <taxon>Zingiber</taxon>
    </lineage>
</organism>
<comment type="caution">
    <text evidence="2">The sequence shown here is derived from an EMBL/GenBank/DDBJ whole genome shotgun (WGS) entry which is preliminary data.</text>
</comment>
<evidence type="ECO:0000313" key="3">
    <source>
        <dbReference type="Proteomes" id="UP000734854"/>
    </source>
</evidence>
<dbReference type="PROSITE" id="PS50927">
    <property type="entry name" value="BULB_LECTIN"/>
    <property type="match status" value="1"/>
</dbReference>
<dbReference type="SMART" id="SM00108">
    <property type="entry name" value="B_lectin"/>
    <property type="match status" value="1"/>
</dbReference>
<dbReference type="AlphaFoldDB" id="A0A8J5F136"/>
<dbReference type="GO" id="GO:0051707">
    <property type="term" value="P:response to other organism"/>
    <property type="evidence" value="ECO:0007669"/>
    <property type="project" value="UniProtKB-ARBA"/>
</dbReference>
<evidence type="ECO:0000313" key="2">
    <source>
        <dbReference type="EMBL" id="KAG6476862.1"/>
    </source>
</evidence>
<dbReference type="Proteomes" id="UP000734854">
    <property type="component" value="Unassembled WGS sequence"/>
</dbReference>
<name>A0A8J5F136_ZINOF</name>
<proteinExistence type="predicted"/>
<protein>
    <recommendedName>
        <fullName evidence="1">Bulb-type lectin domain-containing protein</fullName>
    </recommendedName>
</protein>
<evidence type="ECO:0000259" key="1">
    <source>
        <dbReference type="PROSITE" id="PS50927"/>
    </source>
</evidence>
<sequence length="147" mass="16571">MAANVLYAGQTLYSDYSLKEGDYTFIMQHDCNLVLYNRQLDKWSSNTKDEGTACHVTLQNDGNLVIYNSNDKPLNWSSNTAGEEDKYILVLHRDGHVVIYEPIWTRPKRYTANSKGFVIVKRGHSDTSSITAADNNILYAGDTLNTS</sequence>